<dbReference type="WBParaSite" id="JU765_v2.g11205.t3">
    <property type="protein sequence ID" value="JU765_v2.g11205.t3"/>
    <property type="gene ID" value="JU765_v2.g11205"/>
</dbReference>
<proteinExistence type="predicted"/>
<organism evidence="1 2">
    <name type="scientific">Panagrolaimus sp. JU765</name>
    <dbReference type="NCBI Taxonomy" id="591449"/>
    <lineage>
        <taxon>Eukaryota</taxon>
        <taxon>Metazoa</taxon>
        <taxon>Ecdysozoa</taxon>
        <taxon>Nematoda</taxon>
        <taxon>Chromadorea</taxon>
        <taxon>Rhabditida</taxon>
        <taxon>Tylenchina</taxon>
        <taxon>Panagrolaimomorpha</taxon>
        <taxon>Panagrolaimoidea</taxon>
        <taxon>Panagrolaimidae</taxon>
        <taxon>Panagrolaimus</taxon>
    </lineage>
</organism>
<accession>A0AC34PYE0</accession>
<name>A0AC34PYE0_9BILA</name>
<dbReference type="Proteomes" id="UP000887576">
    <property type="component" value="Unplaced"/>
</dbReference>
<protein>
    <submittedName>
        <fullName evidence="2">Peptidase S1 domain-containing protein</fullName>
    </submittedName>
</protein>
<evidence type="ECO:0000313" key="1">
    <source>
        <dbReference type="Proteomes" id="UP000887576"/>
    </source>
</evidence>
<sequence>MSGKLLVFLAILAPILAQQKCGQTPISPNLNSTGKIVGGTIAEPYSWPWQVVWCSNGWFGCDLECGGSVIGTHWVMTAGHCVDGNVNNPGGFRVKTGVYDERKKNEVGEVVHEVKKIYLHPKYQAYPDPLWDIALIEMVQDITFGDHVQPICLPTHDNATIVEPNTAWGTGWGTTNEGGDISNKLRQVNVPFVNYKTCEDVNVPFVNYKTCEDEYPGDITEQVMVCAGKAGKDTCQGDSGGPLVVKSAKGSWFQYGITSFGAGCAEYKFVTRAKATVEDRSWSKVPKDRGSNTESHPSEPVAPNTNIREFILASLLIVTSFPQPQTAQSPAKTPTLTEQYP</sequence>
<evidence type="ECO:0000313" key="2">
    <source>
        <dbReference type="WBParaSite" id="JU765_v2.g11205.t3"/>
    </source>
</evidence>
<reference evidence="2" key="1">
    <citation type="submission" date="2022-11" db="UniProtKB">
        <authorList>
            <consortium name="WormBaseParasite"/>
        </authorList>
    </citation>
    <scope>IDENTIFICATION</scope>
</reference>